<keyword evidence="1" id="KW-1133">Transmembrane helix</keyword>
<dbReference type="Proteomes" id="UP000287798">
    <property type="component" value="Unassembled WGS sequence"/>
</dbReference>
<accession>A0A426QGS5</accession>
<feature type="transmembrane region" description="Helical" evidence="1">
    <location>
        <begin position="113"/>
        <end position="137"/>
    </location>
</feature>
<evidence type="ECO:0000313" key="3">
    <source>
        <dbReference type="EMBL" id="RRQ20954.1"/>
    </source>
</evidence>
<feature type="domain" description="Inner membrane protein YgaP-like transmembrane" evidence="2">
    <location>
        <begin position="88"/>
        <end position="137"/>
    </location>
</feature>
<keyword evidence="4" id="KW-1185">Reference proteome</keyword>
<keyword evidence="1" id="KW-0472">Membrane</keyword>
<proteinExistence type="predicted"/>
<name>A0A426QGS5_9GAMM</name>
<feature type="transmembrane region" description="Helical" evidence="1">
    <location>
        <begin position="21"/>
        <end position="37"/>
    </location>
</feature>
<dbReference type="Gene3D" id="6.10.140.1340">
    <property type="match status" value="1"/>
</dbReference>
<evidence type="ECO:0000256" key="1">
    <source>
        <dbReference type="SAM" id="Phobius"/>
    </source>
</evidence>
<dbReference type="AlphaFoldDB" id="A0A426QGS5"/>
<dbReference type="InterPro" id="IPR021309">
    <property type="entry name" value="YgaP-like_TM"/>
</dbReference>
<feature type="transmembrane region" description="Helical" evidence="1">
    <location>
        <begin position="91"/>
        <end position="107"/>
    </location>
</feature>
<reference evidence="3 4" key="1">
    <citation type="journal article" date="2010" name="Int. J. Syst. Evol. Microbiol.">
        <title>Thiohalobacter thiocyanaticus gen. nov., sp. nov., a moderately halophilic, sulfur-oxidizing gammaproteobacterium from hypersaline lakes, that utilizes thiocyanate.</title>
        <authorList>
            <person name="Sorokin D.Y."/>
            <person name="Kovaleva O.L."/>
            <person name="Tourova T.P."/>
            <person name="Muyzer G."/>
        </authorList>
    </citation>
    <scope>NUCLEOTIDE SEQUENCE [LARGE SCALE GENOMIC DNA]</scope>
    <source>
        <strain evidence="3 4">Hrh1</strain>
    </source>
</reference>
<sequence length="143" mass="16757">MAVPVRAVKQRRHTSEIMSERAYRFILGTTLIVLLYLQAPIPIYIYMGVLLFEGVTNWRIPIIVSRLRYGADYHDPFMGHCPRFGFDAERMLRLIVFVLLLISYIGLPEVAWFFPWFIGFMLFMAGMTNICPMVMGLRWLGFR</sequence>
<dbReference type="EMBL" id="QZMU01000001">
    <property type="protein sequence ID" value="RRQ20954.1"/>
    <property type="molecule type" value="Genomic_DNA"/>
</dbReference>
<dbReference type="Pfam" id="PF11127">
    <property type="entry name" value="YgaP-like_TM"/>
    <property type="match status" value="1"/>
</dbReference>
<evidence type="ECO:0000259" key="2">
    <source>
        <dbReference type="Pfam" id="PF11127"/>
    </source>
</evidence>
<evidence type="ECO:0000313" key="4">
    <source>
        <dbReference type="Proteomes" id="UP000287798"/>
    </source>
</evidence>
<protein>
    <submittedName>
        <fullName evidence="3">DUF2892 domain-containing protein</fullName>
    </submittedName>
</protein>
<keyword evidence="1" id="KW-0812">Transmembrane</keyword>
<comment type="caution">
    <text evidence="3">The sequence shown here is derived from an EMBL/GenBank/DDBJ whole genome shotgun (WGS) entry which is preliminary data.</text>
</comment>
<organism evidence="3 4">
    <name type="scientific">Thiohalobacter thiocyanaticus</name>
    <dbReference type="NCBI Taxonomy" id="585455"/>
    <lineage>
        <taxon>Bacteria</taxon>
        <taxon>Pseudomonadati</taxon>
        <taxon>Pseudomonadota</taxon>
        <taxon>Gammaproteobacteria</taxon>
        <taxon>Thiohalobacterales</taxon>
        <taxon>Thiohalobacteraceae</taxon>
        <taxon>Thiohalobacter</taxon>
    </lineage>
</organism>
<gene>
    <name evidence="3" type="ORF">D6C00_02530</name>
</gene>
<feature type="transmembrane region" description="Helical" evidence="1">
    <location>
        <begin position="43"/>
        <end position="60"/>
    </location>
</feature>